<dbReference type="Gene3D" id="3.90.1680.10">
    <property type="entry name" value="SOS response associated peptidase-like"/>
    <property type="match status" value="1"/>
</dbReference>
<comment type="similarity">
    <text evidence="1 8">Belongs to the SOS response-associated peptidase family.</text>
</comment>
<proteinExistence type="inferred from homology"/>
<evidence type="ECO:0000256" key="8">
    <source>
        <dbReference type="RuleBase" id="RU364100"/>
    </source>
</evidence>
<evidence type="ECO:0000256" key="1">
    <source>
        <dbReference type="ARBA" id="ARBA00008136"/>
    </source>
</evidence>
<evidence type="ECO:0000256" key="5">
    <source>
        <dbReference type="ARBA" id="ARBA00023124"/>
    </source>
</evidence>
<dbReference type="PANTHER" id="PTHR13604:SF0">
    <property type="entry name" value="ABASIC SITE PROCESSING PROTEIN HMCES"/>
    <property type="match status" value="1"/>
</dbReference>
<dbReference type="SUPFAM" id="SSF143081">
    <property type="entry name" value="BB1717-like"/>
    <property type="match status" value="1"/>
</dbReference>
<keyword evidence="3" id="KW-0227">DNA damage</keyword>
<dbReference type="InterPro" id="IPR036590">
    <property type="entry name" value="SRAP-like"/>
</dbReference>
<dbReference type="PANTHER" id="PTHR13604">
    <property type="entry name" value="DC12-RELATED"/>
    <property type="match status" value="1"/>
</dbReference>
<dbReference type="EMBL" id="JBHUMM010000042">
    <property type="protein sequence ID" value="MFD2672544.1"/>
    <property type="molecule type" value="Genomic_DNA"/>
</dbReference>
<evidence type="ECO:0000256" key="2">
    <source>
        <dbReference type="ARBA" id="ARBA00022670"/>
    </source>
</evidence>
<dbReference type="InterPro" id="IPR003738">
    <property type="entry name" value="SRAP"/>
</dbReference>
<keyword evidence="7" id="KW-0456">Lyase</keyword>
<keyword evidence="10" id="KW-1185">Reference proteome</keyword>
<evidence type="ECO:0000256" key="4">
    <source>
        <dbReference type="ARBA" id="ARBA00022801"/>
    </source>
</evidence>
<evidence type="ECO:0000256" key="3">
    <source>
        <dbReference type="ARBA" id="ARBA00022763"/>
    </source>
</evidence>
<comment type="caution">
    <text evidence="9">The sequence shown here is derived from an EMBL/GenBank/DDBJ whole genome shotgun (WGS) entry which is preliminary data.</text>
</comment>
<dbReference type="GO" id="GO:0016787">
    <property type="term" value="F:hydrolase activity"/>
    <property type="evidence" value="ECO:0007669"/>
    <property type="project" value="UniProtKB-KW"/>
</dbReference>
<sequence length="220" mass="25500">MCGRFTFTLSLEDLMAYLGVEQVQFDFEPRYNIAPTQKVIAAIEANRERRVGQLQWGLIPNWSKDERIGSKLINARSETIVQKPSFRMPFQRKRCLIPADGFYEWKRETDRKQPYRITLADRQIFSFAGLYDSWKHPDGYDVHTCTLLTTAPNETMETIHDRMPVILHRADEARWLSPALSDEERLSLLRPYTGAMEAYPVSTAVNSARYDHPDCIQPIG</sequence>
<reference evidence="10" key="1">
    <citation type="journal article" date="2019" name="Int. J. Syst. Evol. Microbiol.">
        <title>The Global Catalogue of Microorganisms (GCM) 10K type strain sequencing project: providing services to taxonomists for standard genome sequencing and annotation.</title>
        <authorList>
            <consortium name="The Broad Institute Genomics Platform"/>
            <consortium name="The Broad Institute Genome Sequencing Center for Infectious Disease"/>
            <person name="Wu L."/>
            <person name="Ma J."/>
        </authorList>
    </citation>
    <scope>NUCLEOTIDE SEQUENCE [LARGE SCALE GENOMIC DNA]</scope>
    <source>
        <strain evidence="10">KCTC 33676</strain>
    </source>
</reference>
<accession>A0ABW5RCK1</accession>
<name>A0ABW5RCK1_9BACL</name>
<keyword evidence="5" id="KW-0190">Covalent protein-DNA linkage</keyword>
<dbReference type="RefSeq" id="WP_379930109.1">
    <property type="nucleotide sequence ID" value="NZ_JBHUMM010000042.1"/>
</dbReference>
<keyword evidence="2 8" id="KW-0645">Protease</keyword>
<keyword evidence="4 8" id="KW-0378">Hydrolase</keyword>
<protein>
    <recommendedName>
        <fullName evidence="8">Abasic site processing protein</fullName>
        <ecNumber evidence="8">3.4.-.-</ecNumber>
    </recommendedName>
</protein>
<dbReference type="EC" id="3.4.-.-" evidence="8"/>
<keyword evidence="6" id="KW-0238">DNA-binding</keyword>
<evidence type="ECO:0000256" key="6">
    <source>
        <dbReference type="ARBA" id="ARBA00023125"/>
    </source>
</evidence>
<evidence type="ECO:0000313" key="10">
    <source>
        <dbReference type="Proteomes" id="UP001597497"/>
    </source>
</evidence>
<gene>
    <name evidence="9" type="ORF">ACFSUC_13325</name>
</gene>
<dbReference type="Proteomes" id="UP001597497">
    <property type="component" value="Unassembled WGS sequence"/>
</dbReference>
<organism evidence="9 10">
    <name type="scientific">Marinicrinis sediminis</name>
    <dbReference type="NCBI Taxonomy" id="1652465"/>
    <lineage>
        <taxon>Bacteria</taxon>
        <taxon>Bacillati</taxon>
        <taxon>Bacillota</taxon>
        <taxon>Bacilli</taxon>
        <taxon>Bacillales</taxon>
        <taxon>Paenibacillaceae</taxon>
    </lineage>
</organism>
<evidence type="ECO:0000313" key="9">
    <source>
        <dbReference type="EMBL" id="MFD2672544.1"/>
    </source>
</evidence>
<dbReference type="Pfam" id="PF02586">
    <property type="entry name" value="SRAP"/>
    <property type="match status" value="1"/>
</dbReference>
<evidence type="ECO:0000256" key="7">
    <source>
        <dbReference type="ARBA" id="ARBA00023239"/>
    </source>
</evidence>